<proteinExistence type="predicted"/>
<comment type="caution">
    <text evidence="5">The sequence shown here is derived from an EMBL/GenBank/DDBJ whole genome shotgun (WGS) entry which is preliminary data.</text>
</comment>
<feature type="transmembrane region" description="Helical" evidence="4">
    <location>
        <begin position="135"/>
        <end position="156"/>
    </location>
</feature>
<gene>
    <name evidence="5" type="ORF">LTLLF_104715</name>
</gene>
<dbReference type="AlphaFoldDB" id="A0A8J6GEN1"/>
<dbReference type="Proteomes" id="UP000710432">
    <property type="component" value="Unassembled WGS sequence"/>
</dbReference>
<dbReference type="PANTHER" id="PTHR11388:SF95">
    <property type="entry name" value="SOLUTE CARRIER ORGANIC ANION TRANSPORTER FAMILY MEMBER 6A1"/>
    <property type="match status" value="1"/>
</dbReference>
<evidence type="ECO:0000256" key="1">
    <source>
        <dbReference type="ARBA" id="ARBA00004141"/>
    </source>
</evidence>
<dbReference type="GO" id="GO:0015347">
    <property type="term" value="F:sodium-independent organic anion transmembrane transporter activity"/>
    <property type="evidence" value="ECO:0007669"/>
    <property type="project" value="TreeGrafter"/>
</dbReference>
<dbReference type="PANTHER" id="PTHR11388">
    <property type="entry name" value="ORGANIC ANION TRANSPORTER"/>
    <property type="match status" value="1"/>
</dbReference>
<sequence>MTQAPGKEQDTMEVAQAQEGDGKDNKDIQKSDRLTPFLTTVPRSVTRFKKLPVEKTPDSSSPPEISGPQYSGPLEGPFGLGPLVFPVFQRFNNIDFFLFLFFVVVVADGFIFAHVDQSYKILEEEFSLTDTEKYLMDYSDYYVSFMVAIFVAYYGGRGNRSRWMAASAFILGITSVVFAIPFYKYEIIRQFEDEEGGNKLIREKEKEHLFFDKRLENKEFGHSLKDLLQAVKTYYNCSCIKEGLTTSDSDGHFIDGTSGKCSTRCDSLPLFFAFFFSSIVFANLSTVSVNLSILQ</sequence>
<keyword evidence="4" id="KW-0472">Membrane</keyword>
<keyword evidence="2" id="KW-1015">Disulfide bond</keyword>
<dbReference type="GO" id="GO:0043252">
    <property type="term" value="P:sodium-independent organic anion transport"/>
    <property type="evidence" value="ECO:0007669"/>
    <property type="project" value="TreeGrafter"/>
</dbReference>
<dbReference type="EMBL" id="JAATJU010022900">
    <property type="protein sequence ID" value="KAH0509416.1"/>
    <property type="molecule type" value="Genomic_DNA"/>
</dbReference>
<feature type="transmembrane region" description="Helical" evidence="4">
    <location>
        <begin position="96"/>
        <end position="115"/>
    </location>
</feature>
<keyword evidence="4" id="KW-1133">Transmembrane helix</keyword>
<reference evidence="5" key="1">
    <citation type="submission" date="2020-03" db="EMBL/GenBank/DDBJ databases">
        <title>Studies in the Genomics of Life Span.</title>
        <authorList>
            <person name="Glass D."/>
        </authorList>
    </citation>
    <scope>NUCLEOTIDE SEQUENCE</scope>
    <source>
        <strain evidence="5">LTLLF</strain>
        <tissue evidence="5">Muscle</tissue>
    </source>
</reference>
<comment type="subcellular location">
    <subcellularLocation>
        <location evidence="1">Membrane</location>
        <topology evidence="1">Multi-pass membrane protein</topology>
    </subcellularLocation>
</comment>
<evidence type="ECO:0000313" key="5">
    <source>
        <dbReference type="EMBL" id="KAH0509416.1"/>
    </source>
</evidence>
<accession>A0A8J6GEN1</accession>
<evidence type="ECO:0000313" key="6">
    <source>
        <dbReference type="Proteomes" id="UP000710432"/>
    </source>
</evidence>
<dbReference type="InterPro" id="IPR004156">
    <property type="entry name" value="OATP"/>
</dbReference>
<feature type="transmembrane region" description="Helical" evidence="4">
    <location>
        <begin position="270"/>
        <end position="294"/>
    </location>
</feature>
<keyword evidence="4" id="KW-0812">Transmembrane</keyword>
<evidence type="ECO:0000256" key="3">
    <source>
        <dbReference type="SAM" id="MobiDB-lite"/>
    </source>
</evidence>
<organism evidence="5 6">
    <name type="scientific">Microtus ochrogaster</name>
    <name type="common">Prairie vole</name>
    <dbReference type="NCBI Taxonomy" id="79684"/>
    <lineage>
        <taxon>Eukaryota</taxon>
        <taxon>Metazoa</taxon>
        <taxon>Chordata</taxon>
        <taxon>Craniata</taxon>
        <taxon>Vertebrata</taxon>
        <taxon>Euteleostomi</taxon>
        <taxon>Mammalia</taxon>
        <taxon>Eutheria</taxon>
        <taxon>Euarchontoglires</taxon>
        <taxon>Glires</taxon>
        <taxon>Rodentia</taxon>
        <taxon>Myomorpha</taxon>
        <taxon>Muroidea</taxon>
        <taxon>Cricetidae</taxon>
        <taxon>Arvicolinae</taxon>
        <taxon>Microtus</taxon>
    </lineage>
</organism>
<dbReference type="SUPFAM" id="SSF103473">
    <property type="entry name" value="MFS general substrate transporter"/>
    <property type="match status" value="1"/>
</dbReference>
<name>A0A8J6GEN1_MICOH</name>
<protein>
    <submittedName>
        <fullName evidence="5">Solute carrier organic anion transporter family member 6A1</fullName>
    </submittedName>
</protein>
<dbReference type="Pfam" id="PF03137">
    <property type="entry name" value="OATP"/>
    <property type="match status" value="1"/>
</dbReference>
<evidence type="ECO:0000256" key="2">
    <source>
        <dbReference type="ARBA" id="ARBA00023157"/>
    </source>
</evidence>
<feature type="region of interest" description="Disordered" evidence="3">
    <location>
        <begin position="1"/>
        <end position="68"/>
    </location>
</feature>
<evidence type="ECO:0000256" key="4">
    <source>
        <dbReference type="SAM" id="Phobius"/>
    </source>
</evidence>
<feature type="compositionally biased region" description="Basic and acidic residues" evidence="3">
    <location>
        <begin position="20"/>
        <end position="33"/>
    </location>
</feature>
<dbReference type="GO" id="GO:0016323">
    <property type="term" value="C:basolateral plasma membrane"/>
    <property type="evidence" value="ECO:0007669"/>
    <property type="project" value="TreeGrafter"/>
</dbReference>
<dbReference type="InterPro" id="IPR036259">
    <property type="entry name" value="MFS_trans_sf"/>
</dbReference>
<feature type="transmembrane region" description="Helical" evidence="4">
    <location>
        <begin position="163"/>
        <end position="183"/>
    </location>
</feature>